<keyword evidence="2" id="KW-1185">Reference proteome</keyword>
<organism evidence="1 2">
    <name type="scientific">Achlya hypogyna</name>
    <name type="common">Oomycete</name>
    <name type="synonym">Protoachlya hypogyna</name>
    <dbReference type="NCBI Taxonomy" id="1202772"/>
    <lineage>
        <taxon>Eukaryota</taxon>
        <taxon>Sar</taxon>
        <taxon>Stramenopiles</taxon>
        <taxon>Oomycota</taxon>
        <taxon>Saprolegniomycetes</taxon>
        <taxon>Saprolegniales</taxon>
        <taxon>Achlyaceae</taxon>
        <taxon>Achlya</taxon>
    </lineage>
</organism>
<proteinExistence type="predicted"/>
<dbReference type="Proteomes" id="UP000243579">
    <property type="component" value="Unassembled WGS sequence"/>
</dbReference>
<evidence type="ECO:0000313" key="2">
    <source>
        <dbReference type="Proteomes" id="UP000243579"/>
    </source>
</evidence>
<name>A0A1V9ZNR9_ACHHY</name>
<evidence type="ECO:0008006" key="3">
    <source>
        <dbReference type="Google" id="ProtNLM"/>
    </source>
</evidence>
<sequence length="314" mass="35660">MEDAIQCTSHGECTDAACSAMVEHMAHEEACSPVCSALNDITKHISGCREGKNDCYICLYAQQRKLQNLIVVLGYWMATPPPSLVLPSAESFKNDLTLRRQDAQYQLYHLLARLDVLKAPTYSAPPLRLHYVPSVNMDGFAWTRANDPITQYIYQLVSPPVISWEECVAVCVSLVEQQGSEVANQLTNHVRHVVTGNLCDQPECVQVQRHANHRRQCQQLLCPYCQLSTVLRQKHKWQETCTKLDKIIAEVHKVAQDRSPSSIAQLQKLQTQFKETDVAKRVDYERLLMHNQLLHRLLLPHTPVQVPALQGFVE</sequence>
<accession>A0A1V9ZNR9</accession>
<protein>
    <recommendedName>
        <fullName evidence="3">TAZ-type domain-containing protein</fullName>
    </recommendedName>
</protein>
<dbReference type="EMBL" id="JNBR01000052">
    <property type="protein sequence ID" value="OQR99591.1"/>
    <property type="molecule type" value="Genomic_DNA"/>
</dbReference>
<gene>
    <name evidence="1" type="ORF">ACHHYP_05543</name>
</gene>
<reference evidence="1 2" key="1">
    <citation type="journal article" date="2014" name="Genome Biol. Evol.">
        <title>The secreted proteins of Achlya hypogyna and Thraustotheca clavata identify the ancestral oomycete secretome and reveal gene acquisitions by horizontal gene transfer.</title>
        <authorList>
            <person name="Misner I."/>
            <person name="Blouin N."/>
            <person name="Leonard G."/>
            <person name="Richards T.A."/>
            <person name="Lane C.E."/>
        </authorList>
    </citation>
    <scope>NUCLEOTIDE SEQUENCE [LARGE SCALE GENOMIC DNA]</scope>
    <source>
        <strain evidence="1 2">ATCC 48635</strain>
    </source>
</reference>
<comment type="caution">
    <text evidence="1">The sequence shown here is derived from an EMBL/GenBank/DDBJ whole genome shotgun (WGS) entry which is preliminary data.</text>
</comment>
<dbReference type="AlphaFoldDB" id="A0A1V9ZNR9"/>
<evidence type="ECO:0000313" key="1">
    <source>
        <dbReference type="EMBL" id="OQR99591.1"/>
    </source>
</evidence>